<dbReference type="SUPFAM" id="SSF52096">
    <property type="entry name" value="ClpP/crotonase"/>
    <property type="match status" value="1"/>
</dbReference>
<proteinExistence type="predicted"/>
<name>A0A225E4Z6_9BACT</name>
<dbReference type="Proteomes" id="UP000214646">
    <property type="component" value="Unassembled WGS sequence"/>
</dbReference>
<dbReference type="AlphaFoldDB" id="A0A225E4Z6"/>
<dbReference type="EMBL" id="NIDE01000004">
    <property type="protein sequence ID" value="OWK43487.1"/>
    <property type="molecule type" value="Genomic_DNA"/>
</dbReference>
<dbReference type="GO" id="GO:0004300">
    <property type="term" value="F:enoyl-CoA hydratase activity"/>
    <property type="evidence" value="ECO:0007669"/>
    <property type="project" value="TreeGrafter"/>
</dbReference>
<organism evidence="1 2">
    <name type="scientific">Fimbriiglobus ruber</name>
    <dbReference type="NCBI Taxonomy" id="1908690"/>
    <lineage>
        <taxon>Bacteria</taxon>
        <taxon>Pseudomonadati</taxon>
        <taxon>Planctomycetota</taxon>
        <taxon>Planctomycetia</taxon>
        <taxon>Gemmatales</taxon>
        <taxon>Gemmataceae</taxon>
        <taxon>Fimbriiglobus</taxon>
    </lineage>
</organism>
<dbReference type="PANTHER" id="PTHR43612:SF3">
    <property type="entry name" value="TRIFUNCTIONAL ENZYME SUBUNIT ALPHA, MITOCHONDRIAL"/>
    <property type="match status" value="1"/>
</dbReference>
<dbReference type="InterPro" id="IPR001753">
    <property type="entry name" value="Enoyl-CoA_hydra/iso"/>
</dbReference>
<dbReference type="Gene3D" id="3.90.226.10">
    <property type="entry name" value="2-enoyl-CoA Hydratase, Chain A, domain 1"/>
    <property type="match status" value="1"/>
</dbReference>
<evidence type="ECO:0000313" key="2">
    <source>
        <dbReference type="Proteomes" id="UP000214646"/>
    </source>
</evidence>
<dbReference type="OrthoDB" id="9771883at2"/>
<dbReference type="GO" id="GO:0006635">
    <property type="term" value="P:fatty acid beta-oxidation"/>
    <property type="evidence" value="ECO:0007669"/>
    <property type="project" value="TreeGrafter"/>
</dbReference>
<evidence type="ECO:0000313" key="1">
    <source>
        <dbReference type="EMBL" id="OWK43487.1"/>
    </source>
</evidence>
<gene>
    <name evidence="1" type="ORF">FRUB_03086</name>
</gene>
<reference evidence="2" key="1">
    <citation type="submission" date="2017-06" db="EMBL/GenBank/DDBJ databases">
        <title>Genome analysis of Fimbriiglobus ruber SP5, the first member of the order Planctomycetales with confirmed chitinolytic capability.</title>
        <authorList>
            <person name="Ravin N.V."/>
            <person name="Rakitin A.L."/>
            <person name="Ivanova A.A."/>
            <person name="Beletsky A.V."/>
            <person name="Kulichevskaya I.S."/>
            <person name="Mardanov A.V."/>
            <person name="Dedysh S.N."/>
        </authorList>
    </citation>
    <scope>NUCLEOTIDE SEQUENCE [LARGE SCALE GENOMIC DNA]</scope>
    <source>
        <strain evidence="2">SP5</strain>
    </source>
</reference>
<dbReference type="CDD" id="cd06558">
    <property type="entry name" value="crotonase-like"/>
    <property type="match status" value="1"/>
</dbReference>
<dbReference type="PANTHER" id="PTHR43612">
    <property type="entry name" value="TRIFUNCTIONAL ENZYME SUBUNIT ALPHA"/>
    <property type="match status" value="1"/>
</dbReference>
<comment type="caution">
    <text evidence="1">The sequence shown here is derived from an EMBL/GenBank/DDBJ whole genome shotgun (WGS) entry which is preliminary data.</text>
</comment>
<keyword evidence="2" id="KW-1185">Reference proteome</keyword>
<dbReference type="GO" id="GO:0016509">
    <property type="term" value="F:long-chain (3S)-3-hydroxyacyl-CoA dehydrogenase (NAD+) activity"/>
    <property type="evidence" value="ECO:0007669"/>
    <property type="project" value="TreeGrafter"/>
</dbReference>
<protein>
    <submittedName>
        <fullName evidence="1">Enoyl-CoA hydratase</fullName>
    </submittedName>
</protein>
<sequence>MSNSAVRIDVRPDNVAVLTLDQAGSRANVLTAALWHELEAALISLRTRIDLGGLVIASAKPGIFIAGADLKFFAGLPGPNDPTVRQFIDLGLRVLFLLESLPFPTCAAIDGAALGGGLEVALACDYRLVGTHPRVELGLPEVTLGLIPGWGGTQRLPRLIGLQHGKAMLRVGKSCDASRAVEQKLVLRQVESGQLIDAAAELLLNLPPETWDGQRRLKYEPMLLPDSTQAPEDSLQTMPAAVREVTKCVNDGVRLLLAEGINLETEAFLRLAGSDESKQLIAAFFAARKKT</sequence>
<dbReference type="Pfam" id="PF00378">
    <property type="entry name" value="ECH_1"/>
    <property type="match status" value="1"/>
</dbReference>
<dbReference type="InterPro" id="IPR050136">
    <property type="entry name" value="FA_oxidation_alpha_subunit"/>
</dbReference>
<dbReference type="RefSeq" id="WP_088254316.1">
    <property type="nucleotide sequence ID" value="NZ_NIDE01000004.1"/>
</dbReference>
<dbReference type="InterPro" id="IPR029045">
    <property type="entry name" value="ClpP/crotonase-like_dom_sf"/>
</dbReference>
<accession>A0A225E4Z6</accession>